<dbReference type="InterPro" id="IPR057666">
    <property type="entry name" value="DrpA_SLOG"/>
</dbReference>
<dbReference type="EMBL" id="JAEINH010000008">
    <property type="protein sequence ID" value="MBI9115556.1"/>
    <property type="molecule type" value="Genomic_DNA"/>
</dbReference>
<comment type="caution">
    <text evidence="3">The sequence shown here is derived from an EMBL/GenBank/DDBJ whole genome shotgun (WGS) entry which is preliminary data.</text>
</comment>
<dbReference type="Gene3D" id="3.40.50.450">
    <property type="match status" value="1"/>
</dbReference>
<dbReference type="Proteomes" id="UP000602087">
    <property type="component" value="Unassembled WGS sequence"/>
</dbReference>
<dbReference type="GO" id="GO:0009294">
    <property type="term" value="P:DNA-mediated transformation"/>
    <property type="evidence" value="ECO:0007669"/>
    <property type="project" value="InterPro"/>
</dbReference>
<organism evidence="3 4">
    <name type="scientific">Sanguibacter suaedae</name>
    <dbReference type="NCBI Taxonomy" id="2795737"/>
    <lineage>
        <taxon>Bacteria</taxon>
        <taxon>Bacillati</taxon>
        <taxon>Actinomycetota</taxon>
        <taxon>Actinomycetes</taxon>
        <taxon>Micrococcales</taxon>
        <taxon>Sanguibacteraceae</taxon>
        <taxon>Sanguibacter</taxon>
    </lineage>
</organism>
<evidence type="ECO:0000259" key="2">
    <source>
        <dbReference type="Pfam" id="PF02481"/>
    </source>
</evidence>
<dbReference type="NCBIfam" id="TIGR00732">
    <property type="entry name" value="dprA"/>
    <property type="match status" value="1"/>
</dbReference>
<evidence type="ECO:0000313" key="4">
    <source>
        <dbReference type="Proteomes" id="UP000602087"/>
    </source>
</evidence>
<dbReference type="AlphaFoldDB" id="A0A934MBP9"/>
<name>A0A934MBP9_9MICO</name>
<accession>A0A934MBP9</accession>
<sequence length="403" mass="40944">MSGRARAAGSEVLARAAWSRLAEPADVTAGALVAILGAVEALAWLTTAADGDLDHHVAALAAERSLDATTARRVRRGVDRWRPRLDGLEPARDLDALDRMGGVLVVPGDDGWPTSLDVLGAGAPFCLWVRGAPSPADVLARSVSLVGARASTGYGDRVAGELAAGLAAHGFTTVSGGAYGIDAAAHRGAVTVGGATVAFLAGGVDRLYPAGNSDLLLAMVERGGLVLSEVPPGSVPSRVRFLRRNRLIAAAGAATVVVEAAWRSGSLSTAAVAVDLLRPVGAVPGPVTSMASAGCHRLLREGRAVCVTDAEEVRELAGGLADDGAGVRAAEDARDAVHRGPLDSLDGPARQVFDALPLSGGSRPEDLVRGAGVDEGLVLSALGRLELLGLAARTPGGWVKRRA</sequence>
<evidence type="ECO:0000313" key="3">
    <source>
        <dbReference type="EMBL" id="MBI9115556.1"/>
    </source>
</evidence>
<dbReference type="InterPro" id="IPR003488">
    <property type="entry name" value="DprA"/>
</dbReference>
<comment type="similarity">
    <text evidence="1">Belongs to the DprA/Smf family.</text>
</comment>
<protein>
    <submittedName>
        <fullName evidence="3">DNA-protecting protein DprA</fullName>
    </submittedName>
</protein>
<proteinExistence type="inferred from homology"/>
<feature type="domain" description="Smf/DprA SLOG" evidence="2">
    <location>
        <begin position="105"/>
        <end position="315"/>
    </location>
</feature>
<evidence type="ECO:0000256" key="1">
    <source>
        <dbReference type="ARBA" id="ARBA00006525"/>
    </source>
</evidence>
<dbReference type="PANTHER" id="PTHR43022:SF1">
    <property type="entry name" value="PROTEIN SMF"/>
    <property type="match status" value="1"/>
</dbReference>
<keyword evidence="4" id="KW-1185">Reference proteome</keyword>
<dbReference type="PANTHER" id="PTHR43022">
    <property type="entry name" value="PROTEIN SMF"/>
    <property type="match status" value="1"/>
</dbReference>
<reference evidence="3" key="1">
    <citation type="submission" date="2020-12" db="EMBL/GenBank/DDBJ databases">
        <title>Sanguibacter suaedae sp. nov., isolated from Suaeda aralocaspica.</title>
        <authorList>
            <person name="Ma Q."/>
        </authorList>
    </citation>
    <scope>NUCLEOTIDE SEQUENCE</scope>
    <source>
        <strain evidence="3">YZGR15</strain>
    </source>
</reference>
<gene>
    <name evidence="3" type="primary">dprA</name>
    <name evidence="3" type="ORF">JAV76_11085</name>
</gene>
<dbReference type="SUPFAM" id="SSF102405">
    <property type="entry name" value="MCP/YpsA-like"/>
    <property type="match status" value="1"/>
</dbReference>
<dbReference type="RefSeq" id="WP_198734114.1">
    <property type="nucleotide sequence ID" value="NZ_JAEINH010000008.1"/>
</dbReference>
<dbReference type="Pfam" id="PF02481">
    <property type="entry name" value="DNA_processg_A"/>
    <property type="match status" value="1"/>
</dbReference>